<dbReference type="GO" id="GO:0004141">
    <property type="term" value="F:dethiobiotin synthase activity"/>
    <property type="evidence" value="ECO:0007669"/>
    <property type="project" value="UniProtKB-EC"/>
</dbReference>
<keyword evidence="2" id="KW-0547">Nucleotide-binding</keyword>
<dbReference type="InterPro" id="IPR004472">
    <property type="entry name" value="DTB_synth_BioD"/>
</dbReference>
<dbReference type="Gene3D" id="3.40.50.300">
    <property type="entry name" value="P-loop containing nucleotide triphosphate hydrolases"/>
    <property type="match status" value="1"/>
</dbReference>
<organism evidence="3 4">
    <name type="scientific">Rhodocytophaga aerolata</name>
    <dbReference type="NCBI Taxonomy" id="455078"/>
    <lineage>
        <taxon>Bacteria</taxon>
        <taxon>Pseudomonadati</taxon>
        <taxon>Bacteroidota</taxon>
        <taxon>Cytophagia</taxon>
        <taxon>Cytophagales</taxon>
        <taxon>Rhodocytophagaceae</taxon>
        <taxon>Rhodocytophaga</taxon>
    </lineage>
</organism>
<proteinExistence type="inferred from homology"/>
<keyword evidence="4" id="KW-1185">Reference proteome</keyword>
<dbReference type="InterPro" id="IPR027417">
    <property type="entry name" value="P-loop_NTPase"/>
</dbReference>
<dbReference type="SUPFAM" id="SSF52540">
    <property type="entry name" value="P-loop containing nucleoside triphosphate hydrolases"/>
    <property type="match status" value="1"/>
</dbReference>
<feature type="binding site" evidence="2">
    <location>
        <begin position="98"/>
        <end position="101"/>
    </location>
    <ligand>
        <name>ATP</name>
        <dbReference type="ChEBI" id="CHEBI:30616"/>
    </ligand>
</feature>
<protein>
    <recommendedName>
        <fullName evidence="2">ATP-dependent dethiobiotin synthetase BioD</fullName>
        <ecNumber evidence="2">6.3.3.3</ecNumber>
    </recommendedName>
    <alternativeName>
        <fullName evidence="2">DTB synthetase</fullName>
        <shortName evidence="2">DTBS</shortName>
    </alternativeName>
    <alternativeName>
        <fullName evidence="2">Dethiobiotin synthase</fullName>
    </alternativeName>
</protein>
<sequence length="211" mass="23877">MPERYFITAIHTDSGKTLVSTIFAQALHADYWKPIQAGYPRDTDTVMPFLQNKKSRTHKEAYLLQAPMSPHAAARLEHVEIHPATILMPETDNTLIVEGAGGILAPISDEYFVIDIAKKFDLEVILVCNIYLGSINHSMLTINELKRRKLKVKGIVFNGPENLETEQFILKHSGYPCLLRIKPEKKITQEIINRYAIELLANLNLPSEKQG</sequence>
<comment type="subcellular location">
    <subcellularLocation>
        <location evidence="2">Cytoplasm</location>
    </subcellularLocation>
</comment>
<comment type="pathway">
    <text evidence="2">Cofactor biosynthesis; biotin biosynthesis; biotin from 7,8-diaminononanoate: step 1/2.</text>
</comment>
<name>A0ABT8R8K4_9BACT</name>
<dbReference type="PANTHER" id="PTHR43210:SF5">
    <property type="entry name" value="DETHIOBIOTIN SYNTHETASE"/>
    <property type="match status" value="1"/>
</dbReference>
<evidence type="ECO:0000313" key="3">
    <source>
        <dbReference type="EMBL" id="MDO1448294.1"/>
    </source>
</evidence>
<comment type="cofactor">
    <cofactor evidence="2">
        <name>Mg(2+)</name>
        <dbReference type="ChEBI" id="CHEBI:18420"/>
    </cofactor>
</comment>
<comment type="subunit">
    <text evidence="2">Homodimer.</text>
</comment>
<keyword evidence="2 3" id="KW-0436">Ligase</keyword>
<accession>A0ABT8R8K4</accession>
<evidence type="ECO:0000256" key="1">
    <source>
        <dbReference type="ARBA" id="ARBA00022756"/>
    </source>
</evidence>
<comment type="caution">
    <text evidence="2">Lacks conserved residue(s) required for the propagation of feature annotation.</text>
</comment>
<dbReference type="PIRSF" id="PIRSF006755">
    <property type="entry name" value="DTB_synth"/>
    <property type="match status" value="1"/>
</dbReference>
<evidence type="ECO:0000256" key="2">
    <source>
        <dbReference type="HAMAP-Rule" id="MF_00336"/>
    </source>
</evidence>
<dbReference type="Pfam" id="PF13500">
    <property type="entry name" value="AAA_26"/>
    <property type="match status" value="1"/>
</dbReference>
<comment type="function">
    <text evidence="2">Catalyzes a mechanistically unusual reaction, the ATP-dependent insertion of CO2 between the N7 and N8 nitrogen atoms of 7,8-diaminopelargonic acid (DAPA, also called 7,8-diammoniononanoate) to form a ureido ring.</text>
</comment>
<keyword evidence="2" id="KW-0963">Cytoplasm</keyword>
<feature type="binding site" evidence="2">
    <location>
        <position position="184"/>
    </location>
    <ligand>
        <name>ATP</name>
        <dbReference type="ChEBI" id="CHEBI:30616"/>
    </ligand>
</feature>
<feature type="binding site" evidence="2">
    <location>
        <position position="98"/>
    </location>
    <ligand>
        <name>Mg(2+)</name>
        <dbReference type="ChEBI" id="CHEBI:18420"/>
    </ligand>
</feature>
<feature type="binding site" evidence="2">
    <location>
        <position position="17"/>
    </location>
    <ligand>
        <name>Mg(2+)</name>
        <dbReference type="ChEBI" id="CHEBI:18420"/>
    </ligand>
</feature>
<evidence type="ECO:0000313" key="4">
    <source>
        <dbReference type="Proteomes" id="UP001168528"/>
    </source>
</evidence>
<comment type="similarity">
    <text evidence="2">Belongs to the dethiobiotin synthetase family.</text>
</comment>
<keyword evidence="2" id="KW-0479">Metal-binding</keyword>
<dbReference type="EC" id="6.3.3.3" evidence="2"/>
<dbReference type="HAMAP" id="MF_00336">
    <property type="entry name" value="BioD"/>
    <property type="match status" value="1"/>
</dbReference>
<dbReference type="PANTHER" id="PTHR43210">
    <property type="entry name" value="DETHIOBIOTIN SYNTHETASE"/>
    <property type="match status" value="1"/>
</dbReference>
<dbReference type="EMBL" id="JAUKPO010000011">
    <property type="protein sequence ID" value="MDO1448294.1"/>
    <property type="molecule type" value="Genomic_DNA"/>
</dbReference>
<feature type="binding site" evidence="2">
    <location>
        <position position="54"/>
    </location>
    <ligand>
        <name>Mg(2+)</name>
        <dbReference type="ChEBI" id="CHEBI:18420"/>
    </ligand>
</feature>
<feature type="binding site" evidence="2">
    <location>
        <begin position="13"/>
        <end position="18"/>
    </location>
    <ligand>
        <name>ATP</name>
        <dbReference type="ChEBI" id="CHEBI:30616"/>
    </ligand>
</feature>
<comment type="caution">
    <text evidence="3">The sequence shown here is derived from an EMBL/GenBank/DDBJ whole genome shotgun (WGS) entry which is preliminary data.</text>
</comment>
<dbReference type="Proteomes" id="UP001168528">
    <property type="component" value="Unassembled WGS sequence"/>
</dbReference>
<dbReference type="NCBIfam" id="TIGR00347">
    <property type="entry name" value="bioD"/>
    <property type="match status" value="1"/>
</dbReference>
<dbReference type="CDD" id="cd03109">
    <property type="entry name" value="DTBS"/>
    <property type="match status" value="1"/>
</dbReference>
<comment type="catalytic activity">
    <reaction evidence="2">
        <text>(7R,8S)-7,8-diammoniononanoate + CO2 + ATP = (4R,5S)-dethiobiotin + ADP + phosphate + 3 H(+)</text>
        <dbReference type="Rhea" id="RHEA:15805"/>
        <dbReference type="ChEBI" id="CHEBI:15378"/>
        <dbReference type="ChEBI" id="CHEBI:16526"/>
        <dbReference type="ChEBI" id="CHEBI:30616"/>
        <dbReference type="ChEBI" id="CHEBI:43474"/>
        <dbReference type="ChEBI" id="CHEBI:149469"/>
        <dbReference type="ChEBI" id="CHEBI:149473"/>
        <dbReference type="ChEBI" id="CHEBI:456216"/>
        <dbReference type="EC" id="6.3.3.3"/>
    </reaction>
</comment>
<gene>
    <name evidence="2 3" type="primary">bioD</name>
    <name evidence="3" type="ORF">Q0590_18610</name>
</gene>
<keyword evidence="2" id="KW-0067">ATP-binding</keyword>
<feature type="active site" evidence="2">
    <location>
        <position position="33"/>
    </location>
</feature>
<keyword evidence="1 2" id="KW-0093">Biotin biosynthesis</keyword>
<keyword evidence="2" id="KW-0460">Magnesium</keyword>
<reference evidence="3" key="1">
    <citation type="submission" date="2023-07" db="EMBL/GenBank/DDBJ databases">
        <title>The genome sequence of Rhodocytophaga aerolata KACC 12507.</title>
        <authorList>
            <person name="Zhang X."/>
        </authorList>
    </citation>
    <scope>NUCLEOTIDE SEQUENCE</scope>
    <source>
        <strain evidence="3">KACC 12507</strain>
    </source>
</reference>
<dbReference type="RefSeq" id="WP_302039098.1">
    <property type="nucleotide sequence ID" value="NZ_JAUKPO010000011.1"/>
</dbReference>